<dbReference type="EMBL" id="CAJNNV010002631">
    <property type="protein sequence ID" value="CAE8587497.1"/>
    <property type="molecule type" value="Genomic_DNA"/>
</dbReference>
<gene>
    <name evidence="2" type="ORF">PGLA1383_LOCUS6343</name>
    <name evidence="3" type="ORF">PGLA1383_LOCUS7103</name>
</gene>
<dbReference type="InterPro" id="IPR036915">
    <property type="entry name" value="Cyclin-like_sf"/>
</dbReference>
<evidence type="ECO:0000313" key="2">
    <source>
        <dbReference type="EMBL" id="CAE8587497.1"/>
    </source>
</evidence>
<dbReference type="AlphaFoldDB" id="A0A813DKU7"/>
<dbReference type="SUPFAM" id="SSF47954">
    <property type="entry name" value="Cyclin-like"/>
    <property type="match status" value="1"/>
</dbReference>
<dbReference type="Gene3D" id="1.10.472.10">
    <property type="entry name" value="Cyclin-like"/>
    <property type="match status" value="2"/>
</dbReference>
<dbReference type="InterPro" id="IPR029071">
    <property type="entry name" value="Ubiquitin-like_domsf"/>
</dbReference>
<dbReference type="Pfam" id="PF00134">
    <property type="entry name" value="Cyclin_N"/>
    <property type="match status" value="1"/>
</dbReference>
<dbReference type="InterPro" id="IPR006671">
    <property type="entry name" value="Cyclin_N"/>
</dbReference>
<proteinExistence type="predicted"/>
<comment type="caution">
    <text evidence="2">The sequence shown here is derived from an EMBL/GenBank/DDBJ whole genome shotgun (WGS) entry which is preliminary data.</text>
</comment>
<reference evidence="2" key="1">
    <citation type="submission" date="2021-02" db="EMBL/GenBank/DDBJ databases">
        <authorList>
            <person name="Dougan E. K."/>
            <person name="Rhodes N."/>
            <person name="Thang M."/>
            <person name="Chan C."/>
        </authorList>
    </citation>
    <scope>NUCLEOTIDE SEQUENCE</scope>
</reference>
<dbReference type="EMBL" id="CAJNNV010003036">
    <property type="protein sequence ID" value="CAE8588301.1"/>
    <property type="molecule type" value="Genomic_DNA"/>
</dbReference>
<accession>A0A813DKU7</accession>
<evidence type="ECO:0000313" key="3">
    <source>
        <dbReference type="EMBL" id="CAE8588301.1"/>
    </source>
</evidence>
<sequence>MKHFFAAQTGPHVGAEVQNEDAFVAGAGLEIGRSRSMLTSVSDTIELFVTSAGGEQLGHISCKPSDKVVKVKRRLQHQAVDGCEIQLVASKSILRDRCSLQSCGVVESVEAQLVRVRQSTLSRHVAQLQDGSAALASLADAILKSERAASDRARPDIGGLRQAISLQSRAELICWMAKALRLMRFDFQVLHGVTLTLDRFLACGLAPVDVSELQKFVAAAVCTEMKMASAEDWDSHTQSLITERIMHLCQGRYTMPEILHAEYQILSATNFVVGVLTPMSALNALGMRIKDEEAKDLAGLLLFVSLLDPDVAYGYAPPILAGAALRAALQAWRRPPELLEFVTEDVLCYFDDDCASGSCVSETVRDCEEVLLELWVSSSQGSGRWG</sequence>
<keyword evidence="4" id="KW-1185">Reference proteome</keyword>
<dbReference type="SUPFAM" id="SSF54236">
    <property type="entry name" value="Ubiquitin-like"/>
    <property type="match status" value="1"/>
</dbReference>
<dbReference type="Proteomes" id="UP000654075">
    <property type="component" value="Unassembled WGS sequence"/>
</dbReference>
<name>A0A813DKU7_POLGL</name>
<protein>
    <recommendedName>
        <fullName evidence="1">Cyclin N-terminal domain-containing protein</fullName>
    </recommendedName>
</protein>
<organism evidence="2 4">
    <name type="scientific">Polarella glacialis</name>
    <name type="common">Dinoflagellate</name>
    <dbReference type="NCBI Taxonomy" id="89957"/>
    <lineage>
        <taxon>Eukaryota</taxon>
        <taxon>Sar</taxon>
        <taxon>Alveolata</taxon>
        <taxon>Dinophyceae</taxon>
        <taxon>Suessiales</taxon>
        <taxon>Suessiaceae</taxon>
        <taxon>Polarella</taxon>
    </lineage>
</organism>
<evidence type="ECO:0000259" key="1">
    <source>
        <dbReference type="Pfam" id="PF00134"/>
    </source>
</evidence>
<feature type="domain" description="Cyclin N-terminal" evidence="1">
    <location>
        <begin position="156"/>
        <end position="272"/>
    </location>
</feature>
<evidence type="ECO:0000313" key="4">
    <source>
        <dbReference type="Proteomes" id="UP000654075"/>
    </source>
</evidence>